<dbReference type="InterPro" id="IPR027417">
    <property type="entry name" value="P-loop_NTPase"/>
</dbReference>
<dbReference type="VEuPathDB" id="FungiDB:FVEG_10655"/>
<dbReference type="InterPro" id="IPR007111">
    <property type="entry name" value="NACHT_NTPase"/>
</dbReference>
<dbReference type="KEGG" id="fvr:FVEG_10655"/>
<dbReference type="InterPro" id="IPR053137">
    <property type="entry name" value="NLR-like"/>
</dbReference>
<evidence type="ECO:0000256" key="2">
    <source>
        <dbReference type="SAM" id="MobiDB-lite"/>
    </source>
</evidence>
<dbReference type="Proteomes" id="UP000009096">
    <property type="component" value="Chromosome 11"/>
</dbReference>
<dbReference type="PROSITE" id="PS50837">
    <property type="entry name" value="NACHT"/>
    <property type="match status" value="1"/>
</dbReference>
<feature type="domain" description="NACHT" evidence="3">
    <location>
        <begin position="280"/>
        <end position="411"/>
    </location>
</feature>
<dbReference type="Pfam" id="PF24883">
    <property type="entry name" value="NPHP3_N"/>
    <property type="match status" value="1"/>
</dbReference>
<dbReference type="RefSeq" id="XP_018757959.1">
    <property type="nucleotide sequence ID" value="XM_018899819.1"/>
</dbReference>
<feature type="region of interest" description="Disordered" evidence="2">
    <location>
        <begin position="1477"/>
        <end position="1522"/>
    </location>
</feature>
<dbReference type="GO" id="GO:0003824">
    <property type="term" value="F:catalytic activity"/>
    <property type="evidence" value="ECO:0007669"/>
    <property type="project" value="InterPro"/>
</dbReference>
<dbReference type="GeneID" id="30068230"/>
<gene>
    <name evidence="4" type="ORF">FVEG_10655</name>
</gene>
<name>W7MK57_GIBM7</name>
<dbReference type="InterPro" id="IPR035994">
    <property type="entry name" value="Nucleoside_phosphorylase_sf"/>
</dbReference>
<dbReference type="eggNOG" id="ENOG502RR6X">
    <property type="taxonomic scope" value="Eukaryota"/>
</dbReference>
<protein>
    <recommendedName>
        <fullName evidence="3">NACHT domain-containing protein</fullName>
    </recommendedName>
</protein>
<reference evidence="4 5" key="1">
    <citation type="journal article" date="2010" name="Nature">
        <title>Comparative genomics reveals mobile pathogenicity chromosomes in Fusarium.</title>
        <authorList>
            <person name="Ma L.J."/>
            <person name="van der Does H.C."/>
            <person name="Borkovich K.A."/>
            <person name="Coleman J.J."/>
            <person name="Daboussi M.J."/>
            <person name="Di Pietro A."/>
            <person name="Dufresne M."/>
            <person name="Freitag M."/>
            <person name="Grabherr M."/>
            <person name="Henrissat B."/>
            <person name="Houterman P.M."/>
            <person name="Kang S."/>
            <person name="Shim W.B."/>
            <person name="Woloshuk C."/>
            <person name="Xie X."/>
            <person name="Xu J.R."/>
            <person name="Antoniw J."/>
            <person name="Baker S.E."/>
            <person name="Bluhm B.H."/>
            <person name="Breakspear A."/>
            <person name="Brown D.W."/>
            <person name="Butchko R.A."/>
            <person name="Chapman S."/>
            <person name="Coulson R."/>
            <person name="Coutinho P.M."/>
            <person name="Danchin E.G."/>
            <person name="Diener A."/>
            <person name="Gale L.R."/>
            <person name="Gardiner D.M."/>
            <person name="Goff S."/>
            <person name="Hammond-Kosack K.E."/>
            <person name="Hilburn K."/>
            <person name="Hua-Van A."/>
            <person name="Jonkers W."/>
            <person name="Kazan K."/>
            <person name="Kodira C.D."/>
            <person name="Koehrsen M."/>
            <person name="Kumar L."/>
            <person name="Lee Y.H."/>
            <person name="Li L."/>
            <person name="Manners J.M."/>
            <person name="Miranda-Saavedra D."/>
            <person name="Mukherjee M."/>
            <person name="Park G."/>
            <person name="Park J."/>
            <person name="Park S.Y."/>
            <person name="Proctor R.H."/>
            <person name="Regev A."/>
            <person name="Ruiz-Roldan M.C."/>
            <person name="Sain D."/>
            <person name="Sakthikumar S."/>
            <person name="Sykes S."/>
            <person name="Schwartz D.C."/>
            <person name="Turgeon B.G."/>
            <person name="Wapinski I."/>
            <person name="Yoder O."/>
            <person name="Young S."/>
            <person name="Zeng Q."/>
            <person name="Zhou S."/>
            <person name="Galagan J."/>
            <person name="Cuomo C.A."/>
            <person name="Kistler H.C."/>
            <person name="Rep M."/>
        </authorList>
    </citation>
    <scope>NUCLEOTIDE SEQUENCE [LARGE SCALE GENOMIC DNA]</scope>
    <source>
        <strain evidence="5">M3125 / FGSC 7600</strain>
    </source>
</reference>
<accession>W7MK57</accession>
<dbReference type="InterPro" id="IPR056884">
    <property type="entry name" value="NPHP3-like_N"/>
</dbReference>
<proteinExistence type="predicted"/>
<feature type="compositionally biased region" description="Low complexity" evidence="2">
    <location>
        <begin position="1486"/>
        <end position="1518"/>
    </location>
</feature>
<keyword evidence="5" id="KW-1185">Reference proteome</keyword>
<evidence type="ECO:0000313" key="4">
    <source>
        <dbReference type="EMBL" id="EWG51768.1"/>
    </source>
</evidence>
<dbReference type="PANTHER" id="PTHR46082:SF11">
    <property type="entry name" value="AAA+ ATPASE DOMAIN-CONTAINING PROTEIN-RELATED"/>
    <property type="match status" value="1"/>
</dbReference>
<dbReference type="OrthoDB" id="1577640at2759"/>
<dbReference type="GO" id="GO:0009116">
    <property type="term" value="P:nucleoside metabolic process"/>
    <property type="evidence" value="ECO:0007669"/>
    <property type="project" value="InterPro"/>
</dbReference>
<keyword evidence="1" id="KW-0677">Repeat</keyword>
<dbReference type="EMBL" id="DS022256">
    <property type="protein sequence ID" value="EWG51768.1"/>
    <property type="molecule type" value="Genomic_DNA"/>
</dbReference>
<dbReference type="EMBL" id="CM000588">
    <property type="protein sequence ID" value="EWG51768.1"/>
    <property type="molecule type" value="Genomic_DNA"/>
</dbReference>
<dbReference type="Pfam" id="PF01048">
    <property type="entry name" value="PNP_UDP_1"/>
    <property type="match status" value="1"/>
</dbReference>
<dbReference type="PANTHER" id="PTHR46082">
    <property type="entry name" value="ATP/GTP-BINDING PROTEIN-RELATED"/>
    <property type="match status" value="1"/>
</dbReference>
<dbReference type="Gene3D" id="3.40.50.300">
    <property type="entry name" value="P-loop containing nucleotide triphosphate hydrolases"/>
    <property type="match status" value="1"/>
</dbReference>
<dbReference type="STRING" id="334819.W7MK57"/>
<dbReference type="Gene3D" id="3.40.50.1580">
    <property type="entry name" value="Nucleoside phosphorylase domain"/>
    <property type="match status" value="1"/>
</dbReference>
<dbReference type="SUPFAM" id="SSF53167">
    <property type="entry name" value="Purine and uridine phosphorylases"/>
    <property type="match status" value="1"/>
</dbReference>
<dbReference type="InterPro" id="IPR000845">
    <property type="entry name" value="Nucleoside_phosphorylase_d"/>
</dbReference>
<evidence type="ECO:0000256" key="1">
    <source>
        <dbReference type="ARBA" id="ARBA00022737"/>
    </source>
</evidence>
<evidence type="ECO:0000313" key="5">
    <source>
        <dbReference type="Proteomes" id="UP000009096"/>
    </source>
</evidence>
<sequence>MASALTAAAVSPDVQLAQAVSEFVADLSDEQKVLFKIRQKVSLPPKEKDIIAAIAEIHGVAAQSQASNGLRFEPRMTNFLKAVQEFASLQDGTPDKSLSSQTGSVWLLVRWTFMRLALTPRWLKAASELFMGFSRSSPFDMKISSFDSHSEQLRSCLYQYYSVVVRICHYLFNLHPRRRYSETIFISTDPTLMLNKSALERYRFSVKEEMANLQRQHHRSDLTNSAKPWLEKHVDYLHLLEMHINYDYLVTWTKIRMLGSTRMFVFEPSYKRFVESSGSSTLLYSGDAGAGKSVILANMIHNLSQSHPTEHTQVVFFFVPRDEVEVSPPKALVILGAIYHQVLKSLLFSSRASVVVKRLGGLPTTLSNTGDVASYLRTALRTVDKTYLVLDGLDECEESDRTKVIEVLQSLQTQCSLSICLSSRPGVLTVIGWANLHSINLPIDKEDVSIYIGSQISRLIKNRGLSVGDPALELQIRSALTTAAKGNFATAKRIIGLLCAQDTDSDIVRLLVDMREDSSSTETGAMRSISPTLPAPIAPSAFTDSAYASASLTDSNNKSTNDAPAVDESSQGVEHLIIDDSATEYSDVSSTTFSRKQLYIQELAKDLYDKVSFRAVDLGKDHRLDISATLPCLLKAFALKIGYCATTQMHRDVMVFIHRHRSDITAAFLDICLSRREMELREISCAVHVEDEPMDVIYHSQVDIEPAEIKDQPDSMSLNERMALWEQSEDRQHTSIVEGLDDLELVDTEEEEYEEADIWVTAYRDFAPGTEAYSWLMAQLQRNMDSALEEPTAIRLIRDQVLSSVPSPQKISRSVSSESCSVLFDLDWDILEFFDSQEYSKSPEEVLSAVITLTGSASDAQASNCAQFLEQTWPTTGDMILRLMRDLLRPEGGHTHECRLPDLTRLVAWINGSKVMVQTSGSAASISETGEQLAWLGAALRSSPHPHGLSYCTPSIRSMHQDPEMPRAVVCVIGFELEQLLEPPDNENGHCWHGIFRNPVLVKGFPILPKSERNTGLEVPLNIMAGLARADRVDQFNDRVYIKGFSTMLVPTKQFKEVVYWHLIYNEDGSRISYLDDNLGRDALAGSPDLTAHRHVLGWCSEARFYAGSPQAQYHVRHSELPRPHPGCSLAGTMITLGRLITGGHSYELGIKDTPTHVARNGYIPRLKWISSKFFLLWDEADKRGWLTNGTSALLHVVRASLAYDSTDKFRSAFVFREEDLQESPRPLTADSAIDVLINPRNLDLKLYAEKDGFILLRDRIDQYYNIFEKMLDHQTDLSRRHRGSLEKMPRKHLEGWDFEDLSANRDPLHPRLATLEAPGKGWVDLIRAFEAVTLTARGFGELVRPLGPALCEYWALLPTGRYLLASCVSDMEDIVRDHRSCEDDFTRLSDDLIWYNANNTSGQCLCGCLAGGHGEPVHALIPSALSDKLSASRSSVVIKSGGAVVFGHSRGFSWIWGDNGLPTQQDLEEQVVAGQLSDGNDKDSGVGASLVASSSNDHGSSITSSSLSSPPSPLRKLSQTRSISVTEHKTFTRSQYTVGILCALPIELKAIRALFDQRHQSLTRVIGDNNQYALGEMARHMIVATSLPAGEYGTNAAASAISDMMRSFVSVQFCLVVGIAGGAPSDDHDIRLGDVVVSLPTSTFPGVIQYDLGKENEGSEFEVTGVLQRPPRILTNAISKLRSDPDIEIDALNPHLTKIMDSLPTYKNPGPELDVLSRAACSRRTCKPDCTHLEQRLPRMTTEPMIHYGLVASGNRVVKDATLRDRLSRKYGVLCFEMEAAGVMNRADCLVIRGICDYSDAQKNKVWQNYAAAVAAAYTKLLLSAVAVNNDFGGANVRTDGETMFKRRRINTGSDGRE</sequence>
<evidence type="ECO:0000259" key="3">
    <source>
        <dbReference type="PROSITE" id="PS50837"/>
    </source>
</evidence>
<organism evidence="4 5">
    <name type="scientific">Gibberella moniliformis (strain M3125 / FGSC 7600)</name>
    <name type="common">Maize ear and stalk rot fungus</name>
    <name type="synonym">Fusarium verticillioides</name>
    <dbReference type="NCBI Taxonomy" id="334819"/>
    <lineage>
        <taxon>Eukaryota</taxon>
        <taxon>Fungi</taxon>
        <taxon>Dikarya</taxon>
        <taxon>Ascomycota</taxon>
        <taxon>Pezizomycotina</taxon>
        <taxon>Sordariomycetes</taxon>
        <taxon>Hypocreomycetidae</taxon>
        <taxon>Hypocreales</taxon>
        <taxon>Nectriaceae</taxon>
        <taxon>Fusarium</taxon>
        <taxon>Fusarium fujikuroi species complex</taxon>
    </lineage>
</organism>